<dbReference type="AlphaFoldDB" id="A0AAF0U5D2"/>
<sequence length="73" mass="8428">MDVLQLVNAHIKFSAFDFLTLKPIPPRIHHFFSQGRHLLCAQIMGIVVSNNFKPNRFIKFDIDNGTDCIPYIL</sequence>
<keyword evidence="2" id="KW-1185">Reference proteome</keyword>
<proteinExistence type="predicted"/>
<dbReference type="Gene3D" id="2.40.50.140">
    <property type="entry name" value="Nucleic acid-binding proteins"/>
    <property type="match status" value="1"/>
</dbReference>
<dbReference type="InterPro" id="IPR012340">
    <property type="entry name" value="NA-bd_OB-fold"/>
</dbReference>
<dbReference type="Proteomes" id="UP001234989">
    <property type="component" value="Chromosome 7"/>
</dbReference>
<dbReference type="EMBL" id="CP133618">
    <property type="protein sequence ID" value="WMV39471.1"/>
    <property type="molecule type" value="Genomic_DNA"/>
</dbReference>
<organism evidence="1 2">
    <name type="scientific">Solanum verrucosum</name>
    <dbReference type="NCBI Taxonomy" id="315347"/>
    <lineage>
        <taxon>Eukaryota</taxon>
        <taxon>Viridiplantae</taxon>
        <taxon>Streptophyta</taxon>
        <taxon>Embryophyta</taxon>
        <taxon>Tracheophyta</taxon>
        <taxon>Spermatophyta</taxon>
        <taxon>Magnoliopsida</taxon>
        <taxon>eudicotyledons</taxon>
        <taxon>Gunneridae</taxon>
        <taxon>Pentapetalae</taxon>
        <taxon>asterids</taxon>
        <taxon>lamiids</taxon>
        <taxon>Solanales</taxon>
        <taxon>Solanaceae</taxon>
        <taxon>Solanoideae</taxon>
        <taxon>Solaneae</taxon>
        <taxon>Solanum</taxon>
    </lineage>
</organism>
<evidence type="ECO:0000313" key="1">
    <source>
        <dbReference type="EMBL" id="WMV39471.1"/>
    </source>
</evidence>
<protein>
    <submittedName>
        <fullName evidence="1">Uncharacterized protein</fullName>
    </submittedName>
</protein>
<reference evidence="1" key="1">
    <citation type="submission" date="2023-08" db="EMBL/GenBank/DDBJ databases">
        <title>A de novo genome assembly of Solanum verrucosum Schlechtendal, a Mexican diploid species geographically isolated from the other diploid A-genome species in potato relatives.</title>
        <authorList>
            <person name="Hosaka K."/>
        </authorList>
    </citation>
    <scope>NUCLEOTIDE SEQUENCE</scope>
    <source>
        <tissue evidence="1">Young leaves</tissue>
    </source>
</reference>
<gene>
    <name evidence="1" type="ORF">MTR67_032856</name>
</gene>
<accession>A0AAF0U5D2</accession>
<name>A0AAF0U5D2_SOLVR</name>
<evidence type="ECO:0000313" key="2">
    <source>
        <dbReference type="Proteomes" id="UP001234989"/>
    </source>
</evidence>